<dbReference type="EMBL" id="MG746626">
    <property type="protein sequence ID" value="AXE72274.1"/>
    <property type="molecule type" value="Genomic_DNA"/>
</dbReference>
<name>A0A455KGF4_9ABAC</name>
<evidence type="ECO:0000313" key="1">
    <source>
        <dbReference type="EMBL" id="AXE72274.1"/>
    </source>
</evidence>
<proteinExistence type="predicted"/>
<organism evidence="1">
    <name type="scientific">Anticarsia gemmatalis multiple nucleopolyhedrovirus</name>
    <dbReference type="NCBI Taxonomy" id="268591"/>
    <lineage>
        <taxon>Viruses</taxon>
        <taxon>Viruses incertae sedis</taxon>
        <taxon>Naldaviricetes</taxon>
        <taxon>Lefavirales</taxon>
        <taxon>Baculoviridae</taxon>
        <taxon>Alphabaculovirus</taxon>
        <taxon>Alphabaculovirus angemmatalis</taxon>
    </lineage>
</organism>
<reference evidence="1" key="1">
    <citation type="submission" date="2018-01" db="EMBL/GenBank/DDBJ databases">
        <title>Biological and molecular characterization of two Anticarsia gemmatalis Multiple Nucleopolyhedrovirus clones exhibiting contrasting virulence variants.</title>
        <authorList>
            <person name="Ferreira B.C."/>
            <person name="Silva A.M.R."/>
            <person name="Melo F.L."/>
            <person name="Sanches M.M."/>
            <person name="Moscardi F."/>
            <person name="Ribeiro B.M."/>
            <person name="Sousa M.L."/>
        </authorList>
    </citation>
    <scope>NUCLEOTIDE SEQUENCE</scope>
    <source>
        <strain evidence="1">Ag-16</strain>
    </source>
</reference>
<protein>
    <submittedName>
        <fullName evidence="1">Uncharacterized protein</fullName>
    </submittedName>
</protein>
<sequence>MTRNAFANGRVNVPLIAHAIVTLVINCNGNCICGPFAIDFYRLANNTNKNHFHQQVCFILHYTNKIFYFTLYKQNLNVLFAHLASGGPSSSSSLSSVSLGALRFDPHPTVVLRFLQFSSSLLSCALRLHAIGTNKARFLSYIWFCMYFARITS</sequence>
<accession>A0A455KGF4</accession>